<feature type="domain" description="Response regulatory" evidence="5">
    <location>
        <begin position="3"/>
        <end position="119"/>
    </location>
</feature>
<evidence type="ECO:0000256" key="3">
    <source>
        <dbReference type="PROSITE-ProRule" id="PRU00169"/>
    </source>
</evidence>
<keyword evidence="6" id="KW-0614">Plasmid</keyword>
<dbReference type="SMART" id="SM00421">
    <property type="entry name" value="HTH_LUXR"/>
    <property type="match status" value="1"/>
</dbReference>
<keyword evidence="7" id="KW-1185">Reference proteome</keyword>
<dbReference type="PROSITE" id="PS50043">
    <property type="entry name" value="HTH_LUXR_2"/>
    <property type="match status" value="1"/>
</dbReference>
<keyword evidence="2" id="KW-0238">DNA-binding</keyword>
<dbReference type="InterPro" id="IPR001789">
    <property type="entry name" value="Sig_transdc_resp-reg_receiver"/>
</dbReference>
<gene>
    <name evidence="6" type="ORF">GNE12_27645</name>
</gene>
<evidence type="ECO:0000256" key="2">
    <source>
        <dbReference type="ARBA" id="ARBA00023125"/>
    </source>
</evidence>
<keyword evidence="1 3" id="KW-0597">Phosphoprotein</keyword>
<dbReference type="Pfam" id="PF00196">
    <property type="entry name" value="GerE"/>
    <property type="match status" value="1"/>
</dbReference>
<dbReference type="InterPro" id="IPR016032">
    <property type="entry name" value="Sig_transdc_resp-reg_C-effctor"/>
</dbReference>
<name>A0ABR6SGZ6_ANAVA</name>
<dbReference type="GeneID" id="58726937"/>
<proteinExistence type="predicted"/>
<comment type="caution">
    <text evidence="6">The sequence shown here is derived from an EMBL/GenBank/DDBJ whole genome shotgun (WGS) entry which is preliminary data.</text>
</comment>
<evidence type="ECO:0000313" key="7">
    <source>
        <dbReference type="Proteomes" id="UP000570851"/>
    </source>
</evidence>
<evidence type="ECO:0000256" key="1">
    <source>
        <dbReference type="ARBA" id="ARBA00022553"/>
    </source>
</evidence>
<evidence type="ECO:0000259" key="4">
    <source>
        <dbReference type="PROSITE" id="PS50043"/>
    </source>
</evidence>
<dbReference type="RefSeq" id="WP_011316326.1">
    <property type="nucleotide sequence ID" value="NZ_JACKZP010000274.1"/>
</dbReference>
<dbReference type="InterPro" id="IPR058245">
    <property type="entry name" value="NreC/VraR/RcsB-like_REC"/>
</dbReference>
<sequence>MIRVVFIEDNDIIRLGITTAINQQPDIEMVGVGHTGNEGVELVKSLSPDVALVDIGLPDISGIEVIKQIKKSKSNTKVVVISCNSCQEVITAAISSGADSYILKKNNTSLIVEAIKSTYNNKSLFDSEIIQRGLLKIFPTQKAKGKIFDDHLTQREISVLALIAAGFSNKQIGEKLFIGENTVKNHARNIYSKLGVDSRINAILKGSELGYISNTATQVI</sequence>
<geneLocation type="plasmid" evidence="6">
    <name>pN2B-A</name>
</geneLocation>
<evidence type="ECO:0000259" key="5">
    <source>
        <dbReference type="PROSITE" id="PS50110"/>
    </source>
</evidence>
<dbReference type="CDD" id="cd17535">
    <property type="entry name" value="REC_NarL-like"/>
    <property type="match status" value="1"/>
</dbReference>
<dbReference type="PANTHER" id="PTHR43214:SF43">
    <property type="entry name" value="TWO-COMPONENT RESPONSE REGULATOR"/>
    <property type="match status" value="1"/>
</dbReference>
<dbReference type="Gene3D" id="3.40.50.2300">
    <property type="match status" value="1"/>
</dbReference>
<dbReference type="SUPFAM" id="SSF46894">
    <property type="entry name" value="C-terminal effector domain of the bipartite response regulators"/>
    <property type="match status" value="1"/>
</dbReference>
<dbReference type="InterPro" id="IPR011006">
    <property type="entry name" value="CheY-like_superfamily"/>
</dbReference>
<evidence type="ECO:0000313" key="6">
    <source>
        <dbReference type="EMBL" id="MBC1305665.1"/>
    </source>
</evidence>
<feature type="modified residue" description="4-aspartylphosphate" evidence="3">
    <location>
        <position position="54"/>
    </location>
</feature>
<dbReference type="PRINTS" id="PR00038">
    <property type="entry name" value="HTHLUXR"/>
</dbReference>
<dbReference type="CDD" id="cd06170">
    <property type="entry name" value="LuxR_C_like"/>
    <property type="match status" value="1"/>
</dbReference>
<dbReference type="InterPro" id="IPR039420">
    <property type="entry name" value="WalR-like"/>
</dbReference>
<dbReference type="Proteomes" id="UP000570851">
    <property type="component" value="Unassembled WGS sequence"/>
</dbReference>
<dbReference type="EMBL" id="JACKZP010000274">
    <property type="protein sequence ID" value="MBC1305665.1"/>
    <property type="molecule type" value="Genomic_DNA"/>
</dbReference>
<feature type="domain" description="HTH luxR-type" evidence="4">
    <location>
        <begin position="145"/>
        <end position="210"/>
    </location>
</feature>
<protein>
    <submittedName>
        <fullName evidence="6">Response regulator transcription factor</fullName>
    </submittedName>
</protein>
<accession>A0ABR6SGZ6</accession>
<dbReference type="PROSITE" id="PS00622">
    <property type="entry name" value="HTH_LUXR_1"/>
    <property type="match status" value="1"/>
</dbReference>
<reference evidence="6 7" key="1">
    <citation type="submission" date="2019-11" db="EMBL/GenBank/DDBJ databases">
        <title>Comparison of genomes from free-living endosymbiotic cyanobacteria isolated from Azolla.</title>
        <authorList>
            <person name="Thiel T."/>
            <person name="Pratte B."/>
        </authorList>
    </citation>
    <scope>NUCLEOTIDE SEQUENCE [LARGE SCALE GENOMIC DNA]</scope>
    <source>
        <strain evidence="6 7">N2B</strain>
        <plasmid evidence="6">pN2B-A</plasmid>
    </source>
</reference>
<organism evidence="6 7">
    <name type="scientific">Trichormus variabilis N2B</name>
    <dbReference type="NCBI Taxonomy" id="2681315"/>
    <lineage>
        <taxon>Bacteria</taxon>
        <taxon>Bacillati</taxon>
        <taxon>Cyanobacteriota</taxon>
        <taxon>Cyanophyceae</taxon>
        <taxon>Nostocales</taxon>
        <taxon>Nostocaceae</taxon>
        <taxon>Trichormus</taxon>
    </lineage>
</organism>
<dbReference type="SUPFAM" id="SSF52172">
    <property type="entry name" value="CheY-like"/>
    <property type="match status" value="1"/>
</dbReference>
<dbReference type="PANTHER" id="PTHR43214">
    <property type="entry name" value="TWO-COMPONENT RESPONSE REGULATOR"/>
    <property type="match status" value="1"/>
</dbReference>
<dbReference type="Pfam" id="PF00072">
    <property type="entry name" value="Response_reg"/>
    <property type="match status" value="1"/>
</dbReference>
<dbReference type="PROSITE" id="PS50110">
    <property type="entry name" value="RESPONSE_REGULATORY"/>
    <property type="match status" value="1"/>
</dbReference>
<dbReference type="SMART" id="SM00448">
    <property type="entry name" value="REC"/>
    <property type="match status" value="1"/>
</dbReference>
<dbReference type="InterPro" id="IPR000792">
    <property type="entry name" value="Tscrpt_reg_LuxR_C"/>
</dbReference>